<gene>
    <name evidence="12" type="ORF">A2119_00370</name>
</gene>
<feature type="transmembrane region" description="Helical" evidence="10">
    <location>
        <begin position="209"/>
        <end position="239"/>
    </location>
</feature>
<dbReference type="FunFam" id="1.20.81.30:FF:000001">
    <property type="entry name" value="Type II secretion system protein F"/>
    <property type="match status" value="1"/>
</dbReference>
<evidence type="ECO:0000313" key="13">
    <source>
        <dbReference type="Proteomes" id="UP000178179"/>
    </source>
</evidence>
<dbReference type="PANTHER" id="PTHR30012">
    <property type="entry name" value="GENERAL SECRETION PATHWAY PROTEIN"/>
    <property type="match status" value="1"/>
</dbReference>
<dbReference type="GO" id="GO:0009306">
    <property type="term" value="P:protein secretion"/>
    <property type="evidence" value="ECO:0007669"/>
    <property type="project" value="InterPro"/>
</dbReference>
<evidence type="ECO:0000256" key="2">
    <source>
        <dbReference type="ARBA" id="ARBA00005745"/>
    </source>
</evidence>
<evidence type="ECO:0000256" key="5">
    <source>
        <dbReference type="ARBA" id="ARBA00022519"/>
    </source>
</evidence>
<feature type="transmembrane region" description="Helical" evidence="10">
    <location>
        <begin position="375"/>
        <end position="399"/>
    </location>
</feature>
<evidence type="ECO:0000256" key="9">
    <source>
        <dbReference type="RuleBase" id="RU003923"/>
    </source>
</evidence>
<comment type="caution">
    <text evidence="12">The sequence shown here is derived from an EMBL/GenBank/DDBJ whole genome shotgun (WGS) entry which is preliminary data.</text>
</comment>
<evidence type="ECO:0000256" key="3">
    <source>
        <dbReference type="ARBA" id="ARBA00022448"/>
    </source>
</evidence>
<dbReference type="InterPro" id="IPR003004">
    <property type="entry name" value="GspF/PilC"/>
</dbReference>
<keyword evidence="5" id="KW-0997">Cell inner membrane</keyword>
<feature type="transmembrane region" description="Helical" evidence="10">
    <location>
        <begin position="167"/>
        <end position="189"/>
    </location>
</feature>
<evidence type="ECO:0000313" key="12">
    <source>
        <dbReference type="EMBL" id="OGY56643.1"/>
    </source>
</evidence>
<dbReference type="PROSITE" id="PS00874">
    <property type="entry name" value="T2SP_F"/>
    <property type="match status" value="1"/>
</dbReference>
<feature type="domain" description="Type II secretion system protein GspF" evidence="11">
    <location>
        <begin position="68"/>
        <end position="190"/>
    </location>
</feature>
<sequence length="402" mass="44149">MAKFHYIASDPGGKVIEGEMEANSSAAILGWMSQQGLRPVSIKSKDKRNIFSKQVGESITIEDKVFITRYLALMLKVGTDLFKAIDILVADFDKPAMKSLLLEVKDTLGKGQPLHTAFANHPKQFSPVFVSLLRAGEDSGNLENVFQRLSSDLEKEKELRSKVKGALIYPIILVGLSLTVLFLMLSLVLPKIAESFMSGNMEPPTFSRVVFGVGLFLNKYMIFVLPVLIGSGFGLWYFFSKTVVGKGIGRRIVRRLPLVGEIAQKLAIQRFASTLSSLMKSGLPILDSLEITADAVGSSELKGVLLRVSREGIMKGLTVGEAFKRETYFPRVVVNLIAVSEKAGHMEDVLQTLSEFYESEIDSSIKILVSFLEPVLLLFIGLIVGMIALAIIIPVYQLVGSI</sequence>
<reference evidence="12 13" key="1">
    <citation type="journal article" date="2016" name="Nat. Commun.">
        <title>Thousands of microbial genomes shed light on interconnected biogeochemical processes in an aquifer system.</title>
        <authorList>
            <person name="Anantharaman K."/>
            <person name="Brown C.T."/>
            <person name="Hug L.A."/>
            <person name="Sharon I."/>
            <person name="Castelle C.J."/>
            <person name="Probst A.J."/>
            <person name="Thomas B.C."/>
            <person name="Singh A."/>
            <person name="Wilkins M.J."/>
            <person name="Karaoz U."/>
            <person name="Brodie E.L."/>
            <person name="Williams K.H."/>
            <person name="Hubbard S.S."/>
            <person name="Banfield J.F."/>
        </authorList>
    </citation>
    <scope>NUCLEOTIDE SEQUENCE [LARGE SCALE GENOMIC DNA]</scope>
</reference>
<dbReference type="InterPro" id="IPR018076">
    <property type="entry name" value="T2SS_GspF_dom"/>
</dbReference>
<keyword evidence="7 10" id="KW-1133">Transmembrane helix</keyword>
<keyword evidence="4" id="KW-1003">Cell membrane</keyword>
<evidence type="ECO:0000256" key="6">
    <source>
        <dbReference type="ARBA" id="ARBA00022692"/>
    </source>
</evidence>
<dbReference type="PANTHER" id="PTHR30012:SF0">
    <property type="entry name" value="TYPE II SECRETION SYSTEM PROTEIN F-RELATED"/>
    <property type="match status" value="1"/>
</dbReference>
<evidence type="ECO:0000256" key="7">
    <source>
        <dbReference type="ARBA" id="ARBA00022989"/>
    </source>
</evidence>
<name>A0A1G1YW82_9BACT</name>
<comment type="subcellular location">
    <subcellularLocation>
        <location evidence="1">Cell inner membrane</location>
        <topology evidence="1">Multi-pass membrane protein</topology>
    </subcellularLocation>
    <subcellularLocation>
        <location evidence="9">Cell membrane</location>
        <topology evidence="9">Multi-pass membrane protein</topology>
    </subcellularLocation>
</comment>
<keyword evidence="8 10" id="KW-0472">Membrane</keyword>
<dbReference type="InterPro" id="IPR001992">
    <property type="entry name" value="T2SS_GspF/T4SS_PilC_CS"/>
</dbReference>
<protein>
    <recommendedName>
        <fullName evidence="11">Type II secretion system protein GspF domain-containing protein</fullName>
    </recommendedName>
</protein>
<dbReference type="GO" id="GO:0005886">
    <property type="term" value="C:plasma membrane"/>
    <property type="evidence" value="ECO:0007669"/>
    <property type="project" value="UniProtKB-SubCell"/>
</dbReference>
<dbReference type="Proteomes" id="UP000178179">
    <property type="component" value="Unassembled WGS sequence"/>
</dbReference>
<dbReference type="Gene3D" id="1.20.81.30">
    <property type="entry name" value="Type II secretion system (T2SS), domain F"/>
    <property type="match status" value="2"/>
</dbReference>
<keyword evidence="6 9" id="KW-0812">Transmembrane</keyword>
<dbReference type="Pfam" id="PF00482">
    <property type="entry name" value="T2SSF"/>
    <property type="match status" value="2"/>
</dbReference>
<keyword evidence="3 9" id="KW-0813">Transport</keyword>
<evidence type="ECO:0000256" key="1">
    <source>
        <dbReference type="ARBA" id="ARBA00004429"/>
    </source>
</evidence>
<proteinExistence type="inferred from homology"/>
<dbReference type="EMBL" id="MHIS01000011">
    <property type="protein sequence ID" value="OGY56643.1"/>
    <property type="molecule type" value="Genomic_DNA"/>
</dbReference>
<accession>A0A1G1YW82</accession>
<comment type="similarity">
    <text evidence="2 9">Belongs to the GSP F family.</text>
</comment>
<evidence type="ECO:0000256" key="4">
    <source>
        <dbReference type="ARBA" id="ARBA00022475"/>
    </source>
</evidence>
<feature type="domain" description="Type II secretion system protein GspF" evidence="11">
    <location>
        <begin position="271"/>
        <end position="394"/>
    </location>
</feature>
<evidence type="ECO:0000259" key="11">
    <source>
        <dbReference type="Pfam" id="PF00482"/>
    </source>
</evidence>
<dbReference type="PRINTS" id="PR00812">
    <property type="entry name" value="BCTERIALGSPF"/>
</dbReference>
<dbReference type="AlphaFoldDB" id="A0A1G1YW82"/>
<dbReference type="InterPro" id="IPR042094">
    <property type="entry name" value="T2SS_GspF_sf"/>
</dbReference>
<evidence type="ECO:0000256" key="8">
    <source>
        <dbReference type="ARBA" id="ARBA00023136"/>
    </source>
</evidence>
<organism evidence="12 13">
    <name type="scientific">Candidatus Colwellbacteria bacterium GWA2_46_10</name>
    <dbReference type="NCBI Taxonomy" id="1797684"/>
    <lineage>
        <taxon>Bacteria</taxon>
        <taxon>Candidatus Colwelliibacteriota</taxon>
    </lineage>
</organism>
<evidence type="ECO:0000256" key="10">
    <source>
        <dbReference type="SAM" id="Phobius"/>
    </source>
</evidence>